<feature type="transmembrane region" description="Helical" evidence="1">
    <location>
        <begin position="6"/>
        <end position="26"/>
    </location>
</feature>
<accession>A0A0L6ZED1</accession>
<gene>
    <name evidence="2" type="ORF">CLHOM_04320</name>
</gene>
<keyword evidence="3" id="KW-1185">Reference proteome</keyword>
<dbReference type="Proteomes" id="UP000037043">
    <property type="component" value="Unassembled WGS sequence"/>
</dbReference>
<evidence type="ECO:0000256" key="1">
    <source>
        <dbReference type="SAM" id="Phobius"/>
    </source>
</evidence>
<dbReference type="EMBL" id="LHUR01000010">
    <property type="protein sequence ID" value="KOA21302.1"/>
    <property type="molecule type" value="Genomic_DNA"/>
</dbReference>
<keyword evidence="1" id="KW-0472">Membrane</keyword>
<sequence length="100" mass="11061">MTKVLAWVLLVSVVTYLLRALPLVLHKGKEPSKFIKSFLEYIPYAALGGLLFPEIIYSTGNKLTAVIGGVFASILVLKKVNMIVVVFGSILVVYILNLYF</sequence>
<dbReference type="RefSeq" id="WP_052220030.1">
    <property type="nucleotide sequence ID" value="NZ_LHUR01000010.1"/>
</dbReference>
<evidence type="ECO:0000313" key="2">
    <source>
        <dbReference type="EMBL" id="KOA21302.1"/>
    </source>
</evidence>
<dbReference type="Pfam" id="PF05437">
    <property type="entry name" value="AzlD"/>
    <property type="match status" value="1"/>
</dbReference>
<dbReference type="AlphaFoldDB" id="A0A0L6ZED1"/>
<keyword evidence="1" id="KW-1133">Transmembrane helix</keyword>
<reference evidence="3" key="1">
    <citation type="submission" date="2015-08" db="EMBL/GenBank/DDBJ databases">
        <title>Genome sequence of the strict anaerobe Clostridium homopropionicum LuHBu1 (DSM 5847T).</title>
        <authorList>
            <person name="Poehlein A."/>
            <person name="Beck M."/>
            <person name="Schiel-Bengelsdorf B."/>
            <person name="Bengelsdorf F.R."/>
            <person name="Daniel R."/>
            <person name="Duerre P."/>
        </authorList>
    </citation>
    <scope>NUCLEOTIDE SEQUENCE [LARGE SCALE GENOMIC DNA]</scope>
    <source>
        <strain evidence="3">DSM 5847</strain>
    </source>
</reference>
<keyword evidence="1" id="KW-0812">Transmembrane</keyword>
<evidence type="ECO:0000313" key="3">
    <source>
        <dbReference type="Proteomes" id="UP000037043"/>
    </source>
</evidence>
<dbReference type="STRING" id="36844.SAMN04488501_107179"/>
<protein>
    <submittedName>
        <fullName evidence="2">Branched-chain amino acid transport protein (AzlD)</fullName>
    </submittedName>
</protein>
<feature type="transmembrane region" description="Helical" evidence="1">
    <location>
        <begin position="80"/>
        <end position="99"/>
    </location>
</feature>
<feature type="transmembrane region" description="Helical" evidence="1">
    <location>
        <begin position="38"/>
        <end position="60"/>
    </location>
</feature>
<proteinExistence type="predicted"/>
<dbReference type="InterPro" id="IPR008407">
    <property type="entry name" value="Brnchd-chn_aa_trnsp_AzlD"/>
</dbReference>
<dbReference type="PATRIC" id="fig|1121318.3.peg.437"/>
<name>A0A0L6ZED1_9CLOT</name>
<comment type="caution">
    <text evidence="2">The sequence shown here is derived from an EMBL/GenBank/DDBJ whole genome shotgun (WGS) entry which is preliminary data.</text>
</comment>
<organism evidence="2 3">
    <name type="scientific">Clostridium homopropionicum DSM 5847</name>
    <dbReference type="NCBI Taxonomy" id="1121318"/>
    <lineage>
        <taxon>Bacteria</taxon>
        <taxon>Bacillati</taxon>
        <taxon>Bacillota</taxon>
        <taxon>Clostridia</taxon>
        <taxon>Eubacteriales</taxon>
        <taxon>Clostridiaceae</taxon>
        <taxon>Clostridium</taxon>
    </lineage>
</organism>